<dbReference type="GO" id="GO:0032259">
    <property type="term" value="P:methylation"/>
    <property type="evidence" value="ECO:0007669"/>
    <property type="project" value="UniProtKB-KW"/>
</dbReference>
<dbReference type="RefSeq" id="WP_009150208.1">
    <property type="nucleotide sequence ID" value="NZ_CP121471.1"/>
</dbReference>
<proteinExistence type="predicted"/>
<evidence type="ECO:0000259" key="1">
    <source>
        <dbReference type="Pfam" id="PF08241"/>
    </source>
</evidence>
<dbReference type="Gene3D" id="3.40.50.150">
    <property type="entry name" value="Vaccinia Virus protein VP39"/>
    <property type="match status" value="1"/>
</dbReference>
<dbReference type="GO" id="GO:0008757">
    <property type="term" value="F:S-adenosylmethionine-dependent methyltransferase activity"/>
    <property type="evidence" value="ECO:0007669"/>
    <property type="project" value="InterPro"/>
</dbReference>
<dbReference type="CDD" id="cd02440">
    <property type="entry name" value="AdoMet_MTases"/>
    <property type="match status" value="1"/>
</dbReference>
<reference evidence="3" key="1">
    <citation type="submission" date="2011-06" db="EMBL/GenBank/DDBJ databases">
        <authorList>
            <consortium name="US DOE Joint Genome Institute (JGI-PGF)"/>
            <person name="Lucas S."/>
            <person name="Han J."/>
            <person name="Lapidus A."/>
            <person name="Cheng J.-F."/>
            <person name="Goodwin L."/>
            <person name="Pitluck S."/>
            <person name="Peters L."/>
            <person name="Land M.L."/>
            <person name="Hauser L."/>
            <person name="Vogl K."/>
            <person name="Liu Z."/>
            <person name="Overmann J."/>
            <person name="Frigaard N.-U."/>
            <person name="Bryant D.A."/>
            <person name="Woyke T.J."/>
        </authorList>
    </citation>
    <scope>NUCLEOTIDE SEQUENCE [LARGE SCALE GENOMIC DNA]</scope>
    <source>
        <strain evidence="3">970</strain>
    </source>
</reference>
<dbReference type="InterPro" id="IPR029063">
    <property type="entry name" value="SAM-dependent_MTases_sf"/>
</dbReference>
<name>H8Z789_9GAMM</name>
<dbReference type="EMBL" id="JH603170">
    <property type="protein sequence ID" value="EIC19805.1"/>
    <property type="molecule type" value="Genomic_DNA"/>
</dbReference>
<dbReference type="HOGENOM" id="CLU_089133_1_0_6"/>
<keyword evidence="2" id="KW-0808">Transferase</keyword>
<dbReference type="AlphaFoldDB" id="H8Z789"/>
<dbReference type="Pfam" id="PF08241">
    <property type="entry name" value="Methyltransf_11"/>
    <property type="match status" value="1"/>
</dbReference>
<dbReference type="Proteomes" id="UP000002964">
    <property type="component" value="Unassembled WGS sequence"/>
</dbReference>
<gene>
    <name evidence="2" type="ORF">Thi970DRAFT_03408</name>
</gene>
<sequence>MHVDGQAHPHVDLVADVGRLEMIPDATADLIYASHVLEHFGRWEFRAVLAEWRRVLKPGGVLRLAVPDFAACAKLYYERGLADGLNGLIGLIGLICGGQRDGMDYHKMIFDEPFLKHELLGLGFKNIRRWDWQATEHAGVDDYSQCYLPHLDKQVGTLMSLNLEGTR</sequence>
<evidence type="ECO:0000313" key="2">
    <source>
        <dbReference type="EMBL" id="EIC19805.1"/>
    </source>
</evidence>
<feature type="domain" description="Methyltransferase type 11" evidence="1">
    <location>
        <begin position="13"/>
        <end position="62"/>
    </location>
</feature>
<keyword evidence="2" id="KW-0489">Methyltransferase</keyword>
<protein>
    <submittedName>
        <fullName evidence="2">Methyltransferase family protein</fullName>
    </submittedName>
</protein>
<dbReference type="eggNOG" id="COG4627">
    <property type="taxonomic scope" value="Bacteria"/>
</dbReference>
<dbReference type="InterPro" id="IPR013216">
    <property type="entry name" value="Methyltransf_11"/>
</dbReference>
<evidence type="ECO:0000313" key="3">
    <source>
        <dbReference type="Proteomes" id="UP000002964"/>
    </source>
</evidence>
<reference evidence="2 3" key="2">
    <citation type="submission" date="2011-11" db="EMBL/GenBank/DDBJ databases">
        <authorList>
            <consortium name="US DOE Joint Genome Institute"/>
            <person name="Lucas S."/>
            <person name="Han J."/>
            <person name="Lapidus A."/>
            <person name="Cheng J.-F."/>
            <person name="Goodwin L."/>
            <person name="Pitluck S."/>
            <person name="Peters L."/>
            <person name="Ovchinnikova G."/>
            <person name="Zhang X."/>
            <person name="Detter J.C."/>
            <person name="Han C."/>
            <person name="Tapia R."/>
            <person name="Land M."/>
            <person name="Hauser L."/>
            <person name="Kyrpides N."/>
            <person name="Ivanova N."/>
            <person name="Pagani I."/>
            <person name="Vogl K."/>
            <person name="Liu Z."/>
            <person name="Overmann J."/>
            <person name="Frigaard N.-U."/>
            <person name="Bryant D."/>
            <person name="Woyke T."/>
        </authorList>
    </citation>
    <scope>NUCLEOTIDE SEQUENCE [LARGE SCALE GENOMIC DNA]</scope>
    <source>
        <strain evidence="2 3">970</strain>
    </source>
</reference>
<accession>H8Z789</accession>
<keyword evidence="3" id="KW-1185">Reference proteome</keyword>
<dbReference type="STRING" id="631362.Thi970DRAFT_03408"/>
<dbReference type="SUPFAM" id="SSF53335">
    <property type="entry name" value="S-adenosyl-L-methionine-dependent methyltransferases"/>
    <property type="match status" value="1"/>
</dbReference>
<organism evidence="2 3">
    <name type="scientific">Thiorhodovibrio frisius</name>
    <dbReference type="NCBI Taxonomy" id="631362"/>
    <lineage>
        <taxon>Bacteria</taxon>
        <taxon>Pseudomonadati</taxon>
        <taxon>Pseudomonadota</taxon>
        <taxon>Gammaproteobacteria</taxon>
        <taxon>Chromatiales</taxon>
        <taxon>Chromatiaceae</taxon>
        <taxon>Thiorhodovibrio</taxon>
    </lineage>
</organism>